<dbReference type="Pfam" id="PF18911">
    <property type="entry name" value="PKD_4"/>
    <property type="match status" value="1"/>
</dbReference>
<organism evidence="2 3">
    <name type="scientific">Mangrovivirga cuniculi</name>
    <dbReference type="NCBI Taxonomy" id="2715131"/>
    <lineage>
        <taxon>Bacteria</taxon>
        <taxon>Pseudomonadati</taxon>
        <taxon>Bacteroidota</taxon>
        <taxon>Cytophagia</taxon>
        <taxon>Cytophagales</taxon>
        <taxon>Mangrovivirgaceae</taxon>
        <taxon>Mangrovivirga</taxon>
    </lineage>
</organism>
<dbReference type="AlphaFoldDB" id="A0A4D7JHQ8"/>
<gene>
    <name evidence="2" type="ORF">DCC35_07195</name>
</gene>
<reference evidence="2 3" key="1">
    <citation type="submission" date="2018-04" db="EMBL/GenBank/DDBJ databases">
        <title>Complete genome uncultured novel isolate.</title>
        <authorList>
            <person name="Merlino G."/>
        </authorList>
    </citation>
    <scope>NUCLEOTIDE SEQUENCE [LARGE SCALE GENOMIC DNA]</scope>
    <source>
        <strain evidence="3">R1DC9</strain>
    </source>
</reference>
<dbReference type="Pfam" id="PF18962">
    <property type="entry name" value="Por_Secre_tail"/>
    <property type="match status" value="1"/>
</dbReference>
<dbReference type="InterPro" id="IPR035986">
    <property type="entry name" value="PKD_dom_sf"/>
</dbReference>
<name>A0A4D7JHQ8_9BACT</name>
<dbReference type="Proteomes" id="UP000298616">
    <property type="component" value="Chromosome"/>
</dbReference>
<dbReference type="NCBIfam" id="TIGR04183">
    <property type="entry name" value="Por_Secre_tail"/>
    <property type="match status" value="1"/>
</dbReference>
<evidence type="ECO:0000313" key="3">
    <source>
        <dbReference type="Proteomes" id="UP000298616"/>
    </source>
</evidence>
<dbReference type="Gene3D" id="2.60.40.10">
    <property type="entry name" value="Immunoglobulins"/>
    <property type="match status" value="1"/>
</dbReference>
<feature type="domain" description="PKD" evidence="1">
    <location>
        <begin position="195"/>
        <end position="231"/>
    </location>
</feature>
<keyword evidence="3" id="KW-1185">Reference proteome</keyword>
<dbReference type="SUPFAM" id="SSF49299">
    <property type="entry name" value="PKD domain"/>
    <property type="match status" value="1"/>
</dbReference>
<sequence length="860" mass="96413">MGDSTFSGSLNYSNLNTNVESVSIYVNLSYLNEYTDIDGSTNCIPKPNNFTANTRILVAEVNLKDAPNPDIDLPNLLELCDNDQTQNDIVLSFNATNGTPNPDNGVYNFIKNGVINRRESDYFSGEAIGPGEYQLFYEYLGDVQFCNQKSDTIEFTVNETPEITIDYDDGCVGEPIAFSNSINNLTTSELQGAQYIWSFGDGDRDSVSNSLKSFSNDGPYAVELQVTTADGCTGFSARSFVNISQYPIVDFSYFGACSGRLTNLKPIIINEEEISIDSVRWNVENILYTESYTDSIDIALNSSGFQPINLEVFLESGCNADTTKNIFIQPVINVYNYIEDFDDEIYQGWVSTGQIDNSLTSSWLENDTWLGKNGVWATNRNSDSYHNNESSYLESPCFILDDTQVPMLDLDIASKTDIQADGVVIEYTLDGGRTWIKLGKKDSGLGWYNAANLLGAPGSEGNNITREGWAGDFDWQKAAFQLDDVKFDANGQPVKFRLMFGSNADNPFGIDLSGFGINKFSIVERNRTMVIESFLSNVPGDNMMSESVTYLDNLLEGKEDQVIDIRYHINSPNQDPVFPYNTADFSAKRLHYGIDVAPRTVFDGYFDTDVDHPIQEENYGADVYDRRSLVSSPFNIDLNVTENPDKLDIEVRITKNITGEDIEDDLVLMVGMVQKEFELDGTMYKNVLRKFIPNAGGTTIIGDWIDEDTTREEIVNLTWMTDYYSDLNVEASYRLVAYLFRAQDIEQTKEIVQGAFYDLDNGLPAPNIITSVDDEFISGDYLLYPNPANEKLTIRVPEQFSGKAEYSIYSLHGNLVESGVIKRTNSKQINTFNFSPGMYYIQIMEEGKNTPVTKKFSIIK</sequence>
<dbReference type="InterPro" id="IPR000601">
    <property type="entry name" value="PKD_dom"/>
</dbReference>
<dbReference type="Gene3D" id="2.60.120.260">
    <property type="entry name" value="Galactose-binding domain-like"/>
    <property type="match status" value="1"/>
</dbReference>
<dbReference type="KEGG" id="fpf:DCC35_07195"/>
<dbReference type="RefSeq" id="WP_137090130.1">
    <property type="nucleotide sequence ID" value="NZ_CP028923.1"/>
</dbReference>
<evidence type="ECO:0000259" key="1">
    <source>
        <dbReference type="PROSITE" id="PS50093"/>
    </source>
</evidence>
<dbReference type="EMBL" id="CP028923">
    <property type="protein sequence ID" value="QCK14543.1"/>
    <property type="molecule type" value="Genomic_DNA"/>
</dbReference>
<dbReference type="InterPro" id="IPR026444">
    <property type="entry name" value="Secre_tail"/>
</dbReference>
<evidence type="ECO:0000313" key="2">
    <source>
        <dbReference type="EMBL" id="QCK14543.1"/>
    </source>
</evidence>
<dbReference type="OrthoDB" id="9792152at2"/>
<dbReference type="PROSITE" id="PS50093">
    <property type="entry name" value="PKD"/>
    <property type="match status" value="1"/>
</dbReference>
<dbReference type="InterPro" id="IPR013783">
    <property type="entry name" value="Ig-like_fold"/>
</dbReference>
<accession>A0A4D7JHQ8</accession>
<protein>
    <recommendedName>
        <fullName evidence="1">PKD domain-containing protein</fullName>
    </recommendedName>
</protein>
<proteinExistence type="predicted"/>